<dbReference type="Pfam" id="PF01661">
    <property type="entry name" value="Macro"/>
    <property type="match status" value="1"/>
</dbReference>
<dbReference type="PANTHER" id="PTHR11106:SF27">
    <property type="entry name" value="MACRO DOMAIN-CONTAINING PROTEIN"/>
    <property type="match status" value="1"/>
</dbReference>
<proteinExistence type="predicted"/>
<dbReference type="SUPFAM" id="SSF52949">
    <property type="entry name" value="Macro domain-like"/>
    <property type="match status" value="1"/>
</dbReference>
<dbReference type="eggNOG" id="COG2110">
    <property type="taxonomic scope" value="Bacteria"/>
</dbReference>
<dbReference type="AlphaFoldDB" id="C0GDH8"/>
<dbReference type="OrthoDB" id="6194521at2"/>
<evidence type="ECO:0000259" key="1">
    <source>
        <dbReference type="PROSITE" id="PS51154"/>
    </source>
</evidence>
<evidence type="ECO:0000313" key="2">
    <source>
        <dbReference type="EMBL" id="EEG78699.1"/>
    </source>
</evidence>
<dbReference type="InterPro" id="IPR043472">
    <property type="entry name" value="Macro_dom-like"/>
</dbReference>
<dbReference type="STRING" id="555088.DealDRAFT_0629"/>
<dbReference type="RefSeq" id="WP_008514784.1">
    <property type="nucleotide sequence ID" value="NZ_ACJM01000002.1"/>
</dbReference>
<accession>C0GDH8</accession>
<keyword evidence="3" id="KW-1185">Reference proteome</keyword>
<dbReference type="Proteomes" id="UP000006443">
    <property type="component" value="Unassembled WGS sequence"/>
</dbReference>
<dbReference type="SMART" id="SM00506">
    <property type="entry name" value="A1pp"/>
    <property type="match status" value="1"/>
</dbReference>
<dbReference type="InterPro" id="IPR002589">
    <property type="entry name" value="Macro_dom"/>
</dbReference>
<evidence type="ECO:0000313" key="3">
    <source>
        <dbReference type="Proteomes" id="UP000006443"/>
    </source>
</evidence>
<dbReference type="CDD" id="cd02908">
    <property type="entry name" value="Macro_OAADPr_deacetylase"/>
    <property type="match status" value="1"/>
</dbReference>
<comment type="caution">
    <text evidence="2">The sequence shown here is derived from an EMBL/GenBank/DDBJ whole genome shotgun (WGS) entry which is preliminary data.</text>
</comment>
<dbReference type="PANTHER" id="PTHR11106">
    <property type="entry name" value="GANGLIOSIDE INDUCED DIFFERENTIATION ASSOCIATED PROTEIN 2-RELATED"/>
    <property type="match status" value="1"/>
</dbReference>
<dbReference type="PROSITE" id="PS51154">
    <property type="entry name" value="MACRO"/>
    <property type="match status" value="1"/>
</dbReference>
<name>C0GDH8_DETAL</name>
<reference evidence="2 3" key="1">
    <citation type="submission" date="2009-02" db="EMBL/GenBank/DDBJ databases">
        <title>Sequencing of the draft genome and assembly of Dethiobacter alkaliphilus AHT 1.</title>
        <authorList>
            <consortium name="US DOE Joint Genome Institute (JGI-PGF)"/>
            <person name="Lucas S."/>
            <person name="Copeland A."/>
            <person name="Lapidus A."/>
            <person name="Glavina del Rio T."/>
            <person name="Dalin E."/>
            <person name="Tice H."/>
            <person name="Bruce D."/>
            <person name="Goodwin L."/>
            <person name="Pitluck S."/>
            <person name="Larimer F."/>
            <person name="Land M.L."/>
            <person name="Hauser L."/>
            <person name="Muyzer G."/>
        </authorList>
    </citation>
    <scope>NUCLEOTIDE SEQUENCE [LARGE SCALE GENOMIC DNA]</scope>
    <source>
        <strain evidence="2 3">AHT 1</strain>
    </source>
</reference>
<protein>
    <submittedName>
        <fullName evidence="2">Appr-1-p processing domain protein</fullName>
    </submittedName>
</protein>
<dbReference type="Gene3D" id="3.40.220.10">
    <property type="entry name" value="Leucine Aminopeptidase, subunit E, domain 1"/>
    <property type="match status" value="1"/>
</dbReference>
<gene>
    <name evidence="2" type="ORF">DealDRAFT_0629</name>
</gene>
<dbReference type="NCBIfam" id="NF001664">
    <property type="entry name" value="PRK00431.1-6"/>
    <property type="match status" value="1"/>
</dbReference>
<dbReference type="EMBL" id="ACJM01000002">
    <property type="protein sequence ID" value="EEG78699.1"/>
    <property type="molecule type" value="Genomic_DNA"/>
</dbReference>
<sequence>MEKKEVNKSVIELAQGDITQEETAAIVNAANKELSPGAGVSGAIHKAAGEQLWEDTKKLGGCETGEAKITWGYNLRARYVIHTVGPVYSGSPEDAKLLRSCYMESLKLASGHDAQSVSFPAISTGVFGYPIDEAAKVSLQAVRDYLREHPEIQKVRFVLFGDNDYAAYQAALKNLPV</sequence>
<feature type="domain" description="Macro" evidence="1">
    <location>
        <begin position="1"/>
        <end position="176"/>
    </location>
</feature>
<organism evidence="2 3">
    <name type="scientific">Dethiobacter alkaliphilus AHT 1</name>
    <dbReference type="NCBI Taxonomy" id="555088"/>
    <lineage>
        <taxon>Bacteria</taxon>
        <taxon>Bacillati</taxon>
        <taxon>Bacillota</taxon>
        <taxon>Dethiobacteria</taxon>
        <taxon>Dethiobacterales</taxon>
        <taxon>Dethiobacteraceae</taxon>
        <taxon>Dethiobacter</taxon>
    </lineage>
</organism>